<dbReference type="KEGG" id="sutt:SUTMEG_14810"/>
<sequence>MNRIYRTRKNRRTGALTAVSELKHADGKKTVSLCAAAVTSALVALGLAVSPAVLATPWSTGEDINLSKEIDDGMTHIPGPDFTEGDVAFAFGDSKTPAKTYVTDIYLADSDPSALKTYFHFQGKDSGEVTLDLTSGTVLDLFAQTKGFEQTLVSTTGHIDTTGGVPWGDLRDRFYLSTGNGEENTPETSIFYQYLAYGPDTSDRIGRASYVIGEEALNLLGVSVDKSDYINGLKWTDQTVGTYVVLSGIDLNEGKTLSLSVPAGSQTFGAKLTGAGGIALTGAGRDTSTVRFEPLYRSNDPTIDALFAGANTFTGGVRLSGLKVELARPTALGTGNTIHASNAYVWETTDGSLADNHAINFSDSEFSVINGLTAANTTFLGTNSVNSSGQTSDGNAFRAANVDIYASSSLTVSGGNATTGTLAMRGGATLTLTNDGAMVSGTDVTVFSWGNRIDASELYASTLTLKKNTSSSAYLTVTGGAKVEGALTLESGGLLSAADALVAGSLAMTGGEIIASTLRVDSSVTDLHGANTLSVNAAGEALFTEGFALAGEDTELTVNGNFTAWGDSTLEDAQLTTTGTFEFGDLSASGTSGLTADGNASGNALGLTESARVDFTSGAKIAETVSLADSATLAAEGRISANSLVLADNATLDVPEARLTESLVFENTTRTYETTTTGYGNSAYRVELNGSDVAYGDAAGQMTHVASTLLQDGSYLTVDYANKDFLGKSVAMETSKGLFNRLTLKSENGIQNLDLKLSGATEDVVELKGSGAVTLSDTFAENSADYAGWIRMTGTSLDLTTESGKLNSTLTSGQGVSVGAGGTLLYAGNTTLELNRIGWAGPGDNTPSGTLDLSGFDFSALDDDTPALRVDSVTVNGAGTIRLDQSVVTGLDDGTSSVSGDHIFQTLSSTNRRLVVETTANPNANQIHGTVDVNVVGSEEDSSTLTGYFNANGTFAGTDASDDTGVATGTWGFTTLFEDGNLYVTHGLAQVELRGEKADQKALELAVDGTTEQRFDVRLTGSGDLRKTGTGTLLLNNTLSDMSGTTYVEAGTLAADAGALGTAALDVAGSAVFELHGGQDTKNTQSVRTLNVAEGGTVEIDSDPASPDLLTLSLTEGGTFAAGSTLTGTSTSQLALAGGTLEITDLEQTAENFKGSIDLAAGTTLKLSGDDTEKQADLSLLSGTGKVILADKALYGSKAGFTGTIVVDDGWLTINKDANTGTPGNRASLAMSKGIVDSTDKTHVFKTITLTGGQLGVGSAVPGSDATGALIATDGLTLKNMVIDVDNTENQADVPAESLLAVDNETGATSWLVRLAKNSTAEAVIDADSITVNAKAHEQTSDLVQDGADVGDVTYETGVVVDATGIGINYRATALTLTGELELAGSDTVTADSTLDLKINGEDSGGIRVTDKTVTLAKTGTYGTLSVDEGAKVAVNGTQTLARGGEILGAVETAEGTELLVTGGTLTIGAAASTKFAAALDAKDAARGAALRFEGRQGTAKGKLFEGNLAARKDARVEFSGTSGNFALSSGTAAYVLEDASHITFGPAAGKDFVADKVAVDATSTAYYDLTGPAAGSVDLSGVTGEGRVSLGYREAGGTLAASSVNEAFTGTLAYSNAELVIGTDTSVANSALTHFASQQGKLEVGAGSVLGINNLKTIGSDGTVAPVPIALAGDLTVAEGATLDFTPGIRIGNGEGYLGNASGVSVNAIDMRGHVLRASGGVTVKADIKDLDFASGLPGNGSFDGSILDLIGEEPDYPVLALITNVGADADTLARLAAAMTLDAGEAASEFTVDYWQPDWTGGTGEALHVANVRTGAKIVADAANSGLAVGAGITGIDIRPNATLRIDPSASTDTGAETHTMDAVITGDDSVTLVVTGNYGDANSSVVFAADNTYTGETRIERGAEVRATAARAFASSKRVSVGTVDPARLDERTTLAFAHDAARSDTTTEHAVRALEAGDAGTVVLEDRTALTLTDGHSSFAAGSILTGTENTALRLSASGAQGVEVDFANPAETLKDFAGTFALGAGTVVNLAVEGDTPFTWHNNVGYLLDARSRALSSGEFVKTGSGTLVIDGTVTDRLPGMYLTSREGTTHLRGGAMLPGLTAASRVTVDGVASFGNLTARTGNLFELDVATGVATDSTDTLASETAGEPVRIDEIGANGSDGIRVLGTASGIFNVAVTSSTNRGAEERIRVMDIARRDDANFGVRLVDATTGAALPGLEIGGYDYVLVADDRIEDPGTDLWLSSIAGDEGSRNTAVSAGSYLGVAAAAQLFDLSLHDRMSNRSWLKANADGSIANAFWVVENVSHERYGDSTGQISVHDTASTTTLGSDVLSGLAAGGTWYAGAMFSYATEDTKSRSTRTGLESRADTDAWGAGIYAGWQLEGADRTGPYVDGWLMWTDAESDVKGLNVSETAEGNGLSASLEAGWGFKAFSYDAHGQAGDIYVEPHVSVTWFGYEADDISNDVHDVTFEGKDNIRTKLGVKTYAFGKTTGGFSPYVELNWIHNTETYGVTMSNVTVEQMGAEDQAEVRAGADWRVTDSLSVWGHFGYASGSNGYSASEGTLGLRYAF</sequence>
<dbReference type="InterPro" id="IPR013425">
    <property type="entry name" value="Autotrns_rpt"/>
</dbReference>
<evidence type="ECO:0000313" key="4">
    <source>
        <dbReference type="Proteomes" id="UP000271003"/>
    </source>
</evidence>
<proteinExistence type="predicted"/>
<dbReference type="Proteomes" id="UP000271003">
    <property type="component" value="Chromosome"/>
</dbReference>
<dbReference type="InterPro" id="IPR036709">
    <property type="entry name" value="Autotransporte_beta_dom_sf"/>
</dbReference>
<keyword evidence="1" id="KW-0732">Signal</keyword>
<dbReference type="RefSeq" id="WP_120177181.1">
    <property type="nucleotide sequence ID" value="NZ_AP018786.1"/>
</dbReference>
<evidence type="ECO:0000256" key="1">
    <source>
        <dbReference type="ARBA" id="ARBA00022729"/>
    </source>
</evidence>
<dbReference type="EMBL" id="AP018786">
    <property type="protein sequence ID" value="BBF23590.1"/>
    <property type="molecule type" value="Genomic_DNA"/>
</dbReference>
<dbReference type="InterPro" id="IPR006315">
    <property type="entry name" value="OM_autotransptr_brl_dom"/>
</dbReference>
<dbReference type="SMART" id="SM00869">
    <property type="entry name" value="Autotransporter"/>
    <property type="match status" value="1"/>
</dbReference>
<dbReference type="Pfam" id="PF13018">
    <property type="entry name" value="ESPR"/>
    <property type="match status" value="1"/>
</dbReference>
<dbReference type="OrthoDB" id="8613300at2"/>
<accession>A0A2Z6ICF4</accession>
<dbReference type="GO" id="GO:0019867">
    <property type="term" value="C:outer membrane"/>
    <property type="evidence" value="ECO:0007669"/>
    <property type="project" value="InterPro"/>
</dbReference>
<dbReference type="PROSITE" id="PS51208">
    <property type="entry name" value="AUTOTRANSPORTER"/>
    <property type="match status" value="1"/>
</dbReference>
<dbReference type="InterPro" id="IPR005546">
    <property type="entry name" value="Autotransporte_beta"/>
</dbReference>
<dbReference type="Gene3D" id="2.40.128.130">
    <property type="entry name" value="Autotransporter beta-domain"/>
    <property type="match status" value="1"/>
</dbReference>
<feature type="domain" description="Autotransporter" evidence="2">
    <location>
        <begin position="2296"/>
        <end position="2574"/>
    </location>
</feature>
<organism evidence="3 4">
    <name type="scientific">Sutterella megalosphaeroides</name>
    <dbReference type="NCBI Taxonomy" id="2494234"/>
    <lineage>
        <taxon>Bacteria</taxon>
        <taxon>Pseudomonadati</taxon>
        <taxon>Pseudomonadota</taxon>
        <taxon>Betaproteobacteria</taxon>
        <taxon>Burkholderiales</taxon>
        <taxon>Sutterellaceae</taxon>
        <taxon>Sutterella</taxon>
    </lineage>
</organism>
<name>A0A2Z6ICF4_9BURK</name>
<evidence type="ECO:0000259" key="2">
    <source>
        <dbReference type="PROSITE" id="PS51208"/>
    </source>
</evidence>
<dbReference type="NCBIfam" id="TIGR02601">
    <property type="entry name" value="autotrns_rpt"/>
    <property type="match status" value="1"/>
</dbReference>
<dbReference type="SUPFAM" id="SSF103515">
    <property type="entry name" value="Autotransporter"/>
    <property type="match status" value="1"/>
</dbReference>
<gene>
    <name evidence="3" type="ORF">SUTMEG_14810</name>
</gene>
<protein>
    <recommendedName>
        <fullName evidence="2">Autotransporter domain-containing protein</fullName>
    </recommendedName>
</protein>
<dbReference type="InterPro" id="IPR024973">
    <property type="entry name" value="ESPR"/>
</dbReference>
<keyword evidence="4" id="KW-1185">Reference proteome</keyword>
<dbReference type="NCBIfam" id="TIGR01414">
    <property type="entry name" value="autotrans_barl"/>
    <property type="match status" value="1"/>
</dbReference>
<reference evidence="3 4" key="1">
    <citation type="journal article" date="2018" name="Int. J. Syst. Evol. Microbiol.">
        <title>Mesosutterella multiformis gen. nov., sp. nov., a member of the family Sutterellaceae and Sutterella megalosphaeroides sp. nov., isolated from human faeces.</title>
        <authorList>
            <person name="Sakamoto M."/>
            <person name="Ikeyama N."/>
            <person name="Kunihiro T."/>
            <person name="Iino T."/>
            <person name="Yuki M."/>
            <person name="Ohkuma M."/>
        </authorList>
    </citation>
    <scope>NUCLEOTIDE SEQUENCE [LARGE SCALE GENOMIC DNA]</scope>
    <source>
        <strain evidence="3 4">6FBBBH3</strain>
    </source>
</reference>
<evidence type="ECO:0000313" key="3">
    <source>
        <dbReference type="EMBL" id="BBF23590.1"/>
    </source>
</evidence>